<dbReference type="EMBL" id="CP000718">
    <property type="protein sequence ID" value="ABS45596.1"/>
    <property type="molecule type" value="Genomic_DNA"/>
</dbReference>
<dbReference type="HOGENOM" id="CLU_3105555_0_0_6"/>
<dbReference type="Proteomes" id="UP000002412">
    <property type="component" value="Plasmid p_59kb"/>
</dbReference>
<accession>A0A0U1QT87</accession>
<dbReference type="KEGG" id="ypi:YpsIP31758_A0021"/>
<reference evidence="1 2" key="1">
    <citation type="journal article" date="2007" name="PLoS Genet.">
        <title>The complete genome sequence of Yersinia pseudotuberculosis IP31758, the causative agent of Far East scarlet-like fever.</title>
        <authorList>
            <person name="Eppinger M."/>
            <person name="Rosovitz M.J."/>
            <person name="Fricke W.F."/>
            <person name="Rasko D.A."/>
            <person name="Kokorina G."/>
            <person name="Fayolle C."/>
            <person name="Lindler L.E."/>
            <person name="Carniel E."/>
            <person name="Ravel J."/>
        </authorList>
    </citation>
    <scope>NUCLEOTIDE SEQUENCE [LARGE SCALE GENOMIC DNA]</scope>
    <source>
        <strain evidence="1 2">IP 31758</strain>
        <plasmid evidence="2">Plasmid plasmid_59kb</plasmid>
    </source>
</reference>
<keyword evidence="1" id="KW-0614">Plasmid</keyword>
<evidence type="ECO:0000313" key="1">
    <source>
        <dbReference type="EMBL" id="ABS45596.1"/>
    </source>
</evidence>
<evidence type="ECO:0000313" key="2">
    <source>
        <dbReference type="Proteomes" id="UP000002412"/>
    </source>
</evidence>
<proteinExistence type="predicted"/>
<gene>
    <name evidence="1" type="ordered locus">YpsIP31758_A0021</name>
</gene>
<organism evidence="1 2">
    <name type="scientific">Yersinia pseudotuberculosis serotype O:1b (strain IP 31758)</name>
    <dbReference type="NCBI Taxonomy" id="349747"/>
    <lineage>
        <taxon>Bacteria</taxon>
        <taxon>Pseudomonadati</taxon>
        <taxon>Pseudomonadota</taxon>
        <taxon>Gammaproteobacteria</taxon>
        <taxon>Enterobacterales</taxon>
        <taxon>Yersiniaceae</taxon>
        <taxon>Yersinia</taxon>
    </lineage>
</organism>
<dbReference type="AlphaFoldDB" id="A0A0U1QT87"/>
<name>A0A0U1QT87_YERP3</name>
<sequence>MKLAPQLANTDCQHNTILVLLRMLKNAINNSYKSPEKPGLILPIYRQLTAH</sequence>
<protein>
    <submittedName>
        <fullName evidence="1">Uncharacterized protein</fullName>
    </submittedName>
</protein>
<geneLocation type="plasmid" evidence="2">
    <name>plasmid_59kb</name>
</geneLocation>